<evidence type="ECO:0000313" key="3">
    <source>
        <dbReference type="Proteomes" id="UP000007755"/>
    </source>
</evidence>
<organism evidence="3">
    <name type="scientific">Acromyrmex echinatior</name>
    <name type="common">Panamanian leafcutter ant</name>
    <name type="synonym">Acromyrmex octospinosus echinatior</name>
    <dbReference type="NCBI Taxonomy" id="103372"/>
    <lineage>
        <taxon>Eukaryota</taxon>
        <taxon>Metazoa</taxon>
        <taxon>Ecdysozoa</taxon>
        <taxon>Arthropoda</taxon>
        <taxon>Hexapoda</taxon>
        <taxon>Insecta</taxon>
        <taxon>Pterygota</taxon>
        <taxon>Neoptera</taxon>
        <taxon>Endopterygota</taxon>
        <taxon>Hymenoptera</taxon>
        <taxon>Apocrita</taxon>
        <taxon>Aculeata</taxon>
        <taxon>Formicoidea</taxon>
        <taxon>Formicidae</taxon>
        <taxon>Myrmicinae</taxon>
        <taxon>Acromyrmex</taxon>
    </lineage>
</organism>
<evidence type="ECO:0000313" key="2">
    <source>
        <dbReference type="EMBL" id="EGI69026.1"/>
    </source>
</evidence>
<name>F4W9P0_ACREC</name>
<accession>F4W9P0</accession>
<gene>
    <name evidence="2" type="ORF">G5I_02194</name>
</gene>
<protein>
    <submittedName>
        <fullName evidence="2">Uncharacterized protein</fullName>
    </submittedName>
</protein>
<dbReference type="EMBL" id="GL888033">
    <property type="protein sequence ID" value="EGI69026.1"/>
    <property type="molecule type" value="Genomic_DNA"/>
</dbReference>
<evidence type="ECO:0000256" key="1">
    <source>
        <dbReference type="SAM" id="MobiDB-lite"/>
    </source>
</evidence>
<proteinExistence type="predicted"/>
<dbReference type="AlphaFoldDB" id="F4W9P0"/>
<reference evidence="2" key="1">
    <citation type="submission" date="2011-02" db="EMBL/GenBank/DDBJ databases">
        <title>The genome of the leaf-cutting ant Acromyrmex echinatior suggests key adaptations to social evolution and fungus farming.</title>
        <authorList>
            <person name="Nygaard S."/>
            <person name="Zhang G."/>
        </authorList>
    </citation>
    <scope>NUCLEOTIDE SEQUENCE</scope>
</reference>
<keyword evidence="3" id="KW-1185">Reference proteome</keyword>
<feature type="region of interest" description="Disordered" evidence="1">
    <location>
        <begin position="49"/>
        <end position="108"/>
    </location>
</feature>
<dbReference type="InParanoid" id="F4W9P0"/>
<sequence>MNAIRTYLVITFRGSESARTIGLQLCGTRKRSPIKVLGRYLNAALLKTGRSGKRGKGDGEERMKKEEKREANKRSGGWREEDLGLSCPKVPDESSVSSSGRTTQTKTRPPRRLLSGFALFHLRFFFTLLPLSPFSVTSDNSQRAERCRSSMNTPLVAVGKRHSSHSSQQDRDLTSTFSPHCFLTSKFYLSFDYHHVSVISLLCFRVKLEWIFILDRVNKRCECWSPRKVSRMGDIRLPIDLTLPTASVIAKLTNLFTISQEKNHQQGLMGGRFECLLVNNVPGVLDEIDVGGSADSTGVWIWMLLPRQKRPREHPTSSMGKKASLLALGKAFQNKEPRCWFNGGQYVNQWLAVVTMSRPRRPASSYLFNPSPPLPLPVRLCFP</sequence>
<dbReference type="Proteomes" id="UP000007755">
    <property type="component" value="Unassembled WGS sequence"/>
</dbReference>
<feature type="compositionally biased region" description="Basic and acidic residues" evidence="1">
    <location>
        <begin position="55"/>
        <end position="82"/>
    </location>
</feature>